<keyword evidence="1 5" id="KW-0479">Metal-binding</keyword>
<gene>
    <name evidence="9" type="primary">CRIP3</name>
</gene>
<dbReference type="PANTHER" id="PTHR46074">
    <property type="entry name" value="CYSTEINE-RICH PROTEIN CRIP FAMILY MEMBER"/>
    <property type="match status" value="1"/>
</dbReference>
<dbReference type="PANTHER" id="PTHR46074:SF4">
    <property type="entry name" value="CYSTEINE-RICH PROTEIN 3"/>
    <property type="match status" value="1"/>
</dbReference>
<organism evidence="8 9">
    <name type="scientific">Bison bison bison</name>
    <name type="common">North American plains bison</name>
    <dbReference type="NCBI Taxonomy" id="43346"/>
    <lineage>
        <taxon>Eukaryota</taxon>
        <taxon>Metazoa</taxon>
        <taxon>Chordata</taxon>
        <taxon>Craniata</taxon>
        <taxon>Vertebrata</taxon>
        <taxon>Euteleostomi</taxon>
        <taxon>Mammalia</taxon>
        <taxon>Eutheria</taxon>
        <taxon>Laurasiatheria</taxon>
        <taxon>Artiodactyla</taxon>
        <taxon>Ruminantia</taxon>
        <taxon>Pecora</taxon>
        <taxon>Bovidae</taxon>
        <taxon>Bovinae</taxon>
        <taxon>Bison</taxon>
    </lineage>
</organism>
<evidence type="ECO:0000256" key="6">
    <source>
        <dbReference type="SAM" id="MobiDB-lite"/>
    </source>
</evidence>
<reference evidence="9" key="1">
    <citation type="submission" date="2025-08" db="UniProtKB">
        <authorList>
            <consortium name="RefSeq"/>
        </authorList>
    </citation>
    <scope>IDENTIFICATION</scope>
    <source>
        <tissue evidence="9">Blood</tissue>
    </source>
</reference>
<feature type="domain" description="LIM zinc-binding" evidence="7">
    <location>
        <begin position="122"/>
        <end position="212"/>
    </location>
</feature>
<sequence length="233" mass="25476">MSWTCPRCQQPVFFAEKVSSLGKNWHPFCLKCEHCHSVLSPGGHAEHNGRPYCHKPCYGALFGPRGVNIGGVGSYLYKPPTPTPASITHLSPSSFSPPRPRTGLPQGKKSPPHMKTFTGETSLCPGCEEPVYFAETVMSLGRNWHRPCLRCQRCRKTLTAGSHAEVSRAGVGDYAGGRLKKSQAETSLFFSVSQHDGAPYCHIPCYGYLFGPKGVNIGDVGCYIYDPVEIKSK</sequence>
<dbReference type="KEGG" id="bbis:105005219"/>
<evidence type="ECO:0000313" key="8">
    <source>
        <dbReference type="Proteomes" id="UP000515208"/>
    </source>
</evidence>
<dbReference type="Gene3D" id="2.10.110.10">
    <property type="entry name" value="Cysteine Rich Protein"/>
    <property type="match status" value="2"/>
</dbReference>
<accession>A0A6P3J4J4</accession>
<keyword evidence="8" id="KW-1185">Reference proteome</keyword>
<evidence type="ECO:0000259" key="7">
    <source>
        <dbReference type="PROSITE" id="PS50023"/>
    </source>
</evidence>
<dbReference type="Pfam" id="PF00412">
    <property type="entry name" value="LIM"/>
    <property type="match status" value="2"/>
</dbReference>
<protein>
    <submittedName>
        <fullName evidence="9">Cysteine-rich protein 3 isoform X1</fullName>
    </submittedName>
</protein>
<dbReference type="OrthoDB" id="1679758at2759"/>
<keyword evidence="4 5" id="KW-0440">LIM domain</keyword>
<evidence type="ECO:0000256" key="5">
    <source>
        <dbReference type="PROSITE-ProRule" id="PRU00125"/>
    </source>
</evidence>
<dbReference type="Proteomes" id="UP000515208">
    <property type="component" value="Unplaced"/>
</dbReference>
<proteinExistence type="predicted"/>
<dbReference type="RefSeq" id="XP_010861433.1">
    <property type="nucleotide sequence ID" value="XM_010863131.1"/>
</dbReference>
<dbReference type="CDD" id="cd09476">
    <property type="entry name" value="LIM1_TLP"/>
    <property type="match status" value="1"/>
</dbReference>
<feature type="region of interest" description="Disordered" evidence="6">
    <location>
        <begin position="87"/>
        <end position="111"/>
    </location>
</feature>
<dbReference type="GO" id="GO:0046872">
    <property type="term" value="F:metal ion binding"/>
    <property type="evidence" value="ECO:0007669"/>
    <property type="project" value="UniProtKB-KW"/>
</dbReference>
<name>A0A6P3J4J4_BISBB</name>
<dbReference type="PROSITE" id="PS00478">
    <property type="entry name" value="LIM_DOMAIN_1"/>
    <property type="match status" value="2"/>
</dbReference>
<evidence type="ECO:0000256" key="1">
    <source>
        <dbReference type="ARBA" id="ARBA00022723"/>
    </source>
</evidence>
<dbReference type="GeneID" id="105005219"/>
<dbReference type="FunFam" id="2.10.110.10:FF:000025">
    <property type="entry name" value="Cysteine-rich protein 2"/>
    <property type="match status" value="1"/>
</dbReference>
<dbReference type="SMART" id="SM00132">
    <property type="entry name" value="LIM"/>
    <property type="match status" value="2"/>
</dbReference>
<keyword evidence="3 5" id="KW-0862">Zinc</keyword>
<evidence type="ECO:0000256" key="4">
    <source>
        <dbReference type="ARBA" id="ARBA00023038"/>
    </source>
</evidence>
<dbReference type="InterPro" id="IPR001781">
    <property type="entry name" value="Znf_LIM"/>
</dbReference>
<dbReference type="CTD" id="401262"/>
<feature type="domain" description="LIM zinc-binding" evidence="7">
    <location>
        <begin position="3"/>
        <end position="64"/>
    </location>
</feature>
<dbReference type="SUPFAM" id="SSF57716">
    <property type="entry name" value="Glucocorticoid receptor-like (DNA-binding domain)"/>
    <property type="match status" value="4"/>
</dbReference>
<evidence type="ECO:0000256" key="3">
    <source>
        <dbReference type="ARBA" id="ARBA00022833"/>
    </source>
</evidence>
<keyword evidence="2" id="KW-0677">Repeat</keyword>
<dbReference type="AlphaFoldDB" id="A0A6P3J4J4"/>
<evidence type="ECO:0000313" key="9">
    <source>
        <dbReference type="RefSeq" id="XP_010861433.1"/>
    </source>
</evidence>
<dbReference type="PROSITE" id="PS50023">
    <property type="entry name" value="LIM_DOMAIN_2"/>
    <property type="match status" value="2"/>
</dbReference>
<evidence type="ECO:0000256" key="2">
    <source>
        <dbReference type="ARBA" id="ARBA00022737"/>
    </source>
</evidence>